<feature type="coiled-coil region" evidence="10">
    <location>
        <begin position="233"/>
        <end position="282"/>
    </location>
</feature>
<evidence type="ECO:0000256" key="6">
    <source>
        <dbReference type="ARBA" id="ARBA00022692"/>
    </source>
</evidence>
<dbReference type="Gene3D" id="2.40.30.170">
    <property type="match status" value="1"/>
</dbReference>
<dbReference type="RefSeq" id="WP_267988888.1">
    <property type="nucleotide sequence ID" value="NZ_JAPJZI010000001.1"/>
</dbReference>
<dbReference type="Pfam" id="PF25994">
    <property type="entry name" value="HH_AprE"/>
    <property type="match status" value="1"/>
</dbReference>
<keyword evidence="7 9" id="KW-1133">Transmembrane helix</keyword>
<dbReference type="Proteomes" id="UP001151234">
    <property type="component" value="Unassembled WGS sequence"/>
</dbReference>
<comment type="subcellular location">
    <subcellularLocation>
        <location evidence="1 9">Cell inner membrane</location>
        <topology evidence="1 9">Single-pass membrane protein</topology>
    </subcellularLocation>
</comment>
<keyword evidence="14" id="KW-1185">Reference proteome</keyword>
<evidence type="ECO:0000256" key="3">
    <source>
        <dbReference type="ARBA" id="ARBA00022448"/>
    </source>
</evidence>
<dbReference type="PROSITE" id="PS00543">
    <property type="entry name" value="HLYD_FAMILY"/>
    <property type="match status" value="1"/>
</dbReference>
<feature type="domain" description="AprE-like long alpha-helical hairpin" evidence="11">
    <location>
        <begin position="100"/>
        <end position="286"/>
    </location>
</feature>
<evidence type="ECO:0000256" key="8">
    <source>
        <dbReference type="ARBA" id="ARBA00023136"/>
    </source>
</evidence>
<dbReference type="NCBIfam" id="TIGR01843">
    <property type="entry name" value="type_I_hlyD"/>
    <property type="match status" value="1"/>
</dbReference>
<gene>
    <name evidence="13" type="ORF">OQ273_02470</name>
</gene>
<comment type="similarity">
    <text evidence="2 9">Belongs to the membrane fusion protein (MFP) (TC 8.A.1) family.</text>
</comment>
<dbReference type="PRINTS" id="PR01490">
    <property type="entry name" value="RTXTOXIND"/>
</dbReference>
<dbReference type="InterPro" id="IPR050739">
    <property type="entry name" value="MFP"/>
</dbReference>
<dbReference type="InterPro" id="IPR058982">
    <property type="entry name" value="Beta-barrel_AprE"/>
</dbReference>
<keyword evidence="8 9" id="KW-0472">Membrane</keyword>
<dbReference type="Gene3D" id="2.40.50.100">
    <property type="match status" value="1"/>
</dbReference>
<dbReference type="EMBL" id="JAPJZI010000001">
    <property type="protein sequence ID" value="MDA5397426.1"/>
    <property type="molecule type" value="Genomic_DNA"/>
</dbReference>
<evidence type="ECO:0000256" key="2">
    <source>
        <dbReference type="ARBA" id="ARBA00009477"/>
    </source>
</evidence>
<comment type="caution">
    <text evidence="13">The sequence shown here is derived from an EMBL/GenBank/DDBJ whole genome shotgun (WGS) entry which is preliminary data.</text>
</comment>
<proteinExistence type="inferred from homology"/>
<feature type="transmembrane region" description="Helical" evidence="9">
    <location>
        <begin position="25"/>
        <end position="44"/>
    </location>
</feature>
<dbReference type="PANTHER" id="PTHR30386">
    <property type="entry name" value="MEMBRANE FUSION SUBUNIT OF EMRAB-TOLC MULTIDRUG EFFLUX PUMP"/>
    <property type="match status" value="1"/>
</dbReference>
<evidence type="ECO:0000256" key="1">
    <source>
        <dbReference type="ARBA" id="ARBA00004377"/>
    </source>
</evidence>
<sequence length="443" mass="48727">MKANDAKNNENWAVTIRTGIRAVSLTGYALIALFLGGFGIWAAGVPLAGAVIVPGVVEAAGNNNEIQHLEGGIISKVHVSEGERVASGAPLVTLDDTAKRAELNMHIKRWIGLLARQARLESQRDKSAAMVFDDSLLVLADRHKLQHLLDEQAHEFRARLSRYQSEEVILRQRVAAARQSIAGYESQRLALEEQKALIIEEIERKRTLLDKGLAKRSEYTALLRSQASLVGQIGSLVSETEQAQSRIVEAEEQLVRVDIERVEQALSELSNMSTEIGRLEEQIVAAWHVLERLVVTAPADGLIVHLPHTSPGSVVGAGAVLAELLPTSSELIVETRLDPEDIDAVRVGQDAQLRLVALNTRMTPQVEATVVFVSPDRLQDKATGREYFAARLSITDDLPVELASGQIYPGMSAEVLIATEKRTFLEYLVKPITDSFHRAFRER</sequence>
<keyword evidence="5 9" id="KW-0997">Cell inner membrane</keyword>
<dbReference type="PANTHER" id="PTHR30386:SF17">
    <property type="entry name" value="ALKALINE PROTEASE SECRETION PROTEIN APRE"/>
    <property type="match status" value="1"/>
</dbReference>
<evidence type="ECO:0000256" key="5">
    <source>
        <dbReference type="ARBA" id="ARBA00022519"/>
    </source>
</evidence>
<dbReference type="Pfam" id="PF26002">
    <property type="entry name" value="Beta-barrel_AprE"/>
    <property type="match status" value="1"/>
</dbReference>
<evidence type="ECO:0000259" key="12">
    <source>
        <dbReference type="Pfam" id="PF26002"/>
    </source>
</evidence>
<keyword evidence="3 9" id="KW-0813">Transport</keyword>
<feature type="domain" description="AprE-like beta-barrel" evidence="12">
    <location>
        <begin position="331"/>
        <end position="419"/>
    </location>
</feature>
<protein>
    <recommendedName>
        <fullName evidence="9">Membrane fusion protein (MFP) family protein</fullName>
    </recommendedName>
</protein>
<organism evidence="13 14">
    <name type="scientific">Hoeflea prorocentri</name>
    <dbReference type="NCBI Taxonomy" id="1922333"/>
    <lineage>
        <taxon>Bacteria</taxon>
        <taxon>Pseudomonadati</taxon>
        <taxon>Pseudomonadota</taxon>
        <taxon>Alphaproteobacteria</taxon>
        <taxon>Hyphomicrobiales</taxon>
        <taxon>Rhizobiaceae</taxon>
        <taxon>Hoeflea</taxon>
    </lineage>
</organism>
<evidence type="ECO:0000259" key="11">
    <source>
        <dbReference type="Pfam" id="PF25994"/>
    </source>
</evidence>
<evidence type="ECO:0000256" key="4">
    <source>
        <dbReference type="ARBA" id="ARBA00022475"/>
    </source>
</evidence>
<dbReference type="InterPro" id="IPR006144">
    <property type="entry name" value="Secretion_HlyD_CS"/>
</dbReference>
<dbReference type="InterPro" id="IPR058781">
    <property type="entry name" value="HH_AprE-like"/>
</dbReference>
<keyword evidence="4 9" id="KW-1003">Cell membrane</keyword>
<reference evidence="13" key="1">
    <citation type="submission" date="2022-11" db="EMBL/GenBank/DDBJ databases">
        <title>Draft genome sequence of Hoeflea poritis E7-10 and Hoeflea prorocentri PM5-8, separated from scleractinian coral Porites lutea and marine dinoflagellate.</title>
        <authorList>
            <person name="Zhang G."/>
            <person name="Wei Q."/>
            <person name="Cai L."/>
        </authorList>
    </citation>
    <scope>NUCLEOTIDE SEQUENCE</scope>
    <source>
        <strain evidence="13">PM5-8</strain>
    </source>
</reference>
<dbReference type="InterPro" id="IPR010129">
    <property type="entry name" value="T1SS_HlyD"/>
</dbReference>
<evidence type="ECO:0000313" key="13">
    <source>
        <dbReference type="EMBL" id="MDA5397426.1"/>
    </source>
</evidence>
<dbReference type="AlphaFoldDB" id="A0A9X3UJ35"/>
<name>A0A9X3UJ35_9HYPH</name>
<evidence type="ECO:0000256" key="9">
    <source>
        <dbReference type="RuleBase" id="RU365093"/>
    </source>
</evidence>
<evidence type="ECO:0000256" key="7">
    <source>
        <dbReference type="ARBA" id="ARBA00022989"/>
    </source>
</evidence>
<accession>A0A9X3UJ35</accession>
<evidence type="ECO:0000313" key="14">
    <source>
        <dbReference type="Proteomes" id="UP001151234"/>
    </source>
</evidence>
<keyword evidence="6 9" id="KW-0812">Transmembrane</keyword>
<dbReference type="GO" id="GO:0009306">
    <property type="term" value="P:protein secretion"/>
    <property type="evidence" value="ECO:0007669"/>
    <property type="project" value="InterPro"/>
</dbReference>
<dbReference type="GO" id="GO:0005886">
    <property type="term" value="C:plasma membrane"/>
    <property type="evidence" value="ECO:0007669"/>
    <property type="project" value="UniProtKB-SubCell"/>
</dbReference>
<keyword evidence="10" id="KW-0175">Coiled coil</keyword>
<evidence type="ECO:0000256" key="10">
    <source>
        <dbReference type="SAM" id="Coils"/>
    </source>
</evidence>